<dbReference type="EMBL" id="JANBPG010000049">
    <property type="protein sequence ID" value="KAJ1901005.1"/>
    <property type="molecule type" value="Genomic_DNA"/>
</dbReference>
<accession>A0ACC1IU73</accession>
<evidence type="ECO:0000313" key="2">
    <source>
        <dbReference type="Proteomes" id="UP001150581"/>
    </source>
</evidence>
<proteinExistence type="predicted"/>
<gene>
    <name evidence="1" type="ORF">LPJ66_001083</name>
</gene>
<sequence length="406" mass="42602">MSGQNIIFVDGESSSQIEELARYIGGLKEESNVDSFVSGLGGSAEAVLKASLGGVLAKAPEDKLEAVYNQLFAVVAGAEDASRSAALGAATKAIVDDLSANSESGVGALRVLNNLYNLLAVVGAEGKARSDVFEGMVSVAARAQLLGTLVPLVSRLPSMLGEWGVAAEDKARILLALRTALDAAALSNEAYEAEVVFLEVVGAEHERSAEVASSAIVRFANLLAICDIDALASLASVQELNKRGALGDAGAVLNALLSSDFGQWAQFAADKAGALKALGVDAERAADKVRLLTVASVAAENLGQDVPFGVIAKAIGIDEDDVELWIIDVIRAGLIQGKMNQVARTVLPTRSTYRTFGADQWELLAERLSQWKKSLEELQPVVNNAKLIAQQQAMQMAGQSRVTIKE</sequence>
<evidence type="ECO:0000313" key="1">
    <source>
        <dbReference type="EMBL" id="KAJ1901005.1"/>
    </source>
</evidence>
<comment type="caution">
    <text evidence="1">The sequence shown here is derived from an EMBL/GenBank/DDBJ whole genome shotgun (WGS) entry which is preliminary data.</text>
</comment>
<name>A0ACC1IU73_9FUNG</name>
<reference evidence="1" key="1">
    <citation type="submission" date="2022-07" db="EMBL/GenBank/DDBJ databases">
        <title>Phylogenomic reconstructions and comparative analyses of Kickxellomycotina fungi.</title>
        <authorList>
            <person name="Reynolds N.K."/>
            <person name="Stajich J.E."/>
            <person name="Barry K."/>
            <person name="Grigoriev I.V."/>
            <person name="Crous P."/>
            <person name="Smith M.E."/>
        </authorList>
    </citation>
    <scope>NUCLEOTIDE SEQUENCE</scope>
    <source>
        <strain evidence="1">Benny 63K</strain>
    </source>
</reference>
<dbReference type="Proteomes" id="UP001150581">
    <property type="component" value="Unassembled WGS sequence"/>
</dbReference>
<protein>
    <submittedName>
        <fullName evidence="1">Uncharacterized protein</fullName>
    </submittedName>
</protein>
<organism evidence="1 2">
    <name type="scientific">Kickxella alabastrina</name>
    <dbReference type="NCBI Taxonomy" id="61397"/>
    <lineage>
        <taxon>Eukaryota</taxon>
        <taxon>Fungi</taxon>
        <taxon>Fungi incertae sedis</taxon>
        <taxon>Zoopagomycota</taxon>
        <taxon>Kickxellomycotina</taxon>
        <taxon>Kickxellomycetes</taxon>
        <taxon>Kickxellales</taxon>
        <taxon>Kickxellaceae</taxon>
        <taxon>Kickxella</taxon>
    </lineage>
</organism>
<keyword evidence="2" id="KW-1185">Reference proteome</keyword>